<dbReference type="SUPFAM" id="SSF54160">
    <property type="entry name" value="Chromo domain-like"/>
    <property type="match status" value="1"/>
</dbReference>
<dbReference type="Gene3D" id="2.40.50.40">
    <property type="match status" value="1"/>
</dbReference>
<reference evidence="2" key="1">
    <citation type="submission" date="2021-07" db="EMBL/GenBank/DDBJ databases">
        <title>Draft genome of Mortierella alpina, strain LL118, isolated from an aspen leaf litter sample.</title>
        <authorList>
            <person name="Yang S."/>
            <person name="Vinatzer B.A."/>
        </authorList>
    </citation>
    <scope>NUCLEOTIDE SEQUENCE</scope>
    <source>
        <strain evidence="2">LL118</strain>
    </source>
</reference>
<dbReference type="InterPro" id="IPR023780">
    <property type="entry name" value="Chromo_domain"/>
</dbReference>
<accession>A0A9P7ZWA4</accession>
<dbReference type="PROSITE" id="PS50013">
    <property type="entry name" value="CHROMO_2"/>
    <property type="match status" value="1"/>
</dbReference>
<organism evidence="2 3">
    <name type="scientific">Mortierella alpina</name>
    <name type="common">Oleaginous fungus</name>
    <name type="synonym">Mortierella renispora</name>
    <dbReference type="NCBI Taxonomy" id="64518"/>
    <lineage>
        <taxon>Eukaryota</taxon>
        <taxon>Fungi</taxon>
        <taxon>Fungi incertae sedis</taxon>
        <taxon>Mucoromycota</taxon>
        <taxon>Mortierellomycotina</taxon>
        <taxon>Mortierellomycetes</taxon>
        <taxon>Mortierellales</taxon>
        <taxon>Mortierellaceae</taxon>
        <taxon>Mortierella</taxon>
    </lineage>
</organism>
<dbReference type="EMBL" id="JAIFTL010000645">
    <property type="protein sequence ID" value="KAG9319099.1"/>
    <property type="molecule type" value="Genomic_DNA"/>
</dbReference>
<name>A0A9P7ZWA4_MORAP</name>
<sequence>MNTFNQSRRILDFPPGTFVMTREETPDGKLSPKYHGPFKVMSRSDNGSYTPLDVTNQTLARNYSPEQLKRVTQALDAPSAESYEVEAIVGHDFSGEGVEYIVKWKGYDSSHNQRIPYSSFDSDTLIRQY</sequence>
<evidence type="ECO:0000313" key="3">
    <source>
        <dbReference type="Proteomes" id="UP000717515"/>
    </source>
</evidence>
<evidence type="ECO:0000313" key="2">
    <source>
        <dbReference type="EMBL" id="KAG9319099.1"/>
    </source>
</evidence>
<dbReference type="InterPro" id="IPR000953">
    <property type="entry name" value="Chromo/chromo_shadow_dom"/>
</dbReference>
<gene>
    <name evidence="2" type="ORF">KVV02_001821</name>
</gene>
<feature type="domain" description="Chromo" evidence="1">
    <location>
        <begin position="83"/>
        <end position="129"/>
    </location>
</feature>
<evidence type="ECO:0000259" key="1">
    <source>
        <dbReference type="PROSITE" id="PS50013"/>
    </source>
</evidence>
<proteinExistence type="predicted"/>
<dbReference type="InterPro" id="IPR016197">
    <property type="entry name" value="Chromo-like_dom_sf"/>
</dbReference>
<dbReference type="Proteomes" id="UP000717515">
    <property type="component" value="Unassembled WGS sequence"/>
</dbReference>
<protein>
    <recommendedName>
        <fullName evidence="1">Chromo domain-containing protein</fullName>
    </recommendedName>
</protein>
<dbReference type="Pfam" id="PF00385">
    <property type="entry name" value="Chromo"/>
    <property type="match status" value="1"/>
</dbReference>
<comment type="caution">
    <text evidence="2">The sequence shown here is derived from an EMBL/GenBank/DDBJ whole genome shotgun (WGS) entry which is preliminary data.</text>
</comment>
<dbReference type="AlphaFoldDB" id="A0A9P7ZWA4"/>